<name>A0A8S5Q6T0_9CAUD</name>
<organism evidence="1">
    <name type="scientific">Myoviridae sp. ctAca11</name>
    <dbReference type="NCBI Taxonomy" id="2825043"/>
    <lineage>
        <taxon>Viruses</taxon>
        <taxon>Duplodnaviria</taxon>
        <taxon>Heunggongvirae</taxon>
        <taxon>Uroviricota</taxon>
        <taxon>Caudoviricetes</taxon>
    </lineage>
</organism>
<sequence length="37" mass="4286">MISSDIVPYFNCTKIYNLDAAPLFLYHVYTSKTDEVL</sequence>
<protein>
    <submittedName>
        <fullName evidence="1">Uncharacterized protein</fullName>
    </submittedName>
</protein>
<reference evidence="1" key="1">
    <citation type="journal article" date="2021" name="Proc. Natl. Acad. Sci. U.S.A.">
        <title>A Catalog of Tens of Thousands of Viruses from Human Metagenomes Reveals Hidden Associations with Chronic Diseases.</title>
        <authorList>
            <person name="Tisza M.J."/>
            <person name="Buck C.B."/>
        </authorList>
    </citation>
    <scope>NUCLEOTIDE SEQUENCE</scope>
    <source>
        <strain evidence="1">CtAca11</strain>
    </source>
</reference>
<proteinExistence type="predicted"/>
<evidence type="ECO:0000313" key="1">
    <source>
        <dbReference type="EMBL" id="DAE14658.1"/>
    </source>
</evidence>
<dbReference type="EMBL" id="BK015590">
    <property type="protein sequence ID" value="DAE14658.1"/>
    <property type="molecule type" value="Genomic_DNA"/>
</dbReference>
<accession>A0A8S5Q6T0</accession>